<dbReference type="EMBL" id="JAGQDD010000031">
    <property type="protein sequence ID" value="MBQ0933532.1"/>
    <property type="molecule type" value="Genomic_DNA"/>
</dbReference>
<name>A0A940YBK1_9BURK</name>
<dbReference type="Proteomes" id="UP000676246">
    <property type="component" value="Unassembled WGS sequence"/>
</dbReference>
<comment type="caution">
    <text evidence="2">The sequence shown here is derived from an EMBL/GenBank/DDBJ whole genome shotgun (WGS) entry which is preliminary data.</text>
</comment>
<evidence type="ECO:0000313" key="2">
    <source>
        <dbReference type="EMBL" id="MBQ0933532.1"/>
    </source>
</evidence>
<organism evidence="2 3">
    <name type="scientific">Ideonella alba</name>
    <dbReference type="NCBI Taxonomy" id="2824118"/>
    <lineage>
        <taxon>Bacteria</taxon>
        <taxon>Pseudomonadati</taxon>
        <taxon>Pseudomonadota</taxon>
        <taxon>Betaproteobacteria</taxon>
        <taxon>Burkholderiales</taxon>
        <taxon>Sphaerotilaceae</taxon>
        <taxon>Ideonella</taxon>
    </lineage>
</organism>
<gene>
    <name evidence="2" type="ORF">KAK03_23905</name>
</gene>
<keyword evidence="3" id="KW-1185">Reference proteome</keyword>
<dbReference type="RefSeq" id="WP_210857193.1">
    <property type="nucleotide sequence ID" value="NZ_JAGQDD010000031.1"/>
</dbReference>
<evidence type="ECO:0000256" key="1">
    <source>
        <dbReference type="SAM" id="Phobius"/>
    </source>
</evidence>
<keyword evidence="1" id="KW-0812">Transmembrane</keyword>
<accession>A0A940YBK1</accession>
<keyword evidence="1" id="KW-0472">Membrane</keyword>
<evidence type="ECO:0000313" key="3">
    <source>
        <dbReference type="Proteomes" id="UP000676246"/>
    </source>
</evidence>
<proteinExistence type="predicted"/>
<feature type="transmembrane region" description="Helical" evidence="1">
    <location>
        <begin position="19"/>
        <end position="36"/>
    </location>
</feature>
<dbReference type="AlphaFoldDB" id="A0A940YBK1"/>
<keyword evidence="1" id="KW-1133">Transmembrane helix</keyword>
<reference evidence="2 3" key="1">
    <citation type="submission" date="2021-04" db="EMBL/GenBank/DDBJ databases">
        <title>The genome sequence of Ideonella sp. 3Y2.</title>
        <authorList>
            <person name="Liu Y."/>
        </authorList>
    </citation>
    <scope>NUCLEOTIDE SEQUENCE [LARGE SCALE GENOMIC DNA]</scope>
    <source>
        <strain evidence="2 3">3Y2</strain>
    </source>
</reference>
<sequence>MTTTAQTTEFRATTAPARAGFAALAMAITFTLLYSVGQVADRQFDQALLAQAGGTQLTAQAAHASTAVRS</sequence>
<protein>
    <submittedName>
        <fullName evidence="2">Uncharacterized protein</fullName>
    </submittedName>
</protein>